<reference evidence="2" key="1">
    <citation type="submission" date="2019-08" db="EMBL/GenBank/DDBJ databases">
        <title>The genome of the North American firefly Photinus pyralis.</title>
        <authorList>
            <consortium name="Photinus pyralis genome working group"/>
            <person name="Fallon T.R."/>
            <person name="Sander Lower S.E."/>
            <person name="Weng J.-K."/>
        </authorList>
    </citation>
    <scope>NUCLEOTIDE SEQUENCE</scope>
    <source>
        <strain evidence="2">TRF0915ILg1</strain>
        <tissue evidence="2">Whole body</tissue>
    </source>
</reference>
<evidence type="ECO:0000313" key="2">
    <source>
        <dbReference type="EMBL" id="KAF2901729.1"/>
    </source>
</evidence>
<dbReference type="EMBL" id="VTPC01001507">
    <property type="protein sequence ID" value="KAF2901729.1"/>
    <property type="molecule type" value="Genomic_DNA"/>
</dbReference>
<accession>A0A8K0DCJ7</accession>
<keyword evidence="1" id="KW-0732">Signal</keyword>
<name>A0A8K0DCJ7_IGNLU</name>
<gene>
    <name evidence="2" type="ORF">ILUMI_04457</name>
</gene>
<evidence type="ECO:0000256" key="1">
    <source>
        <dbReference type="SAM" id="SignalP"/>
    </source>
</evidence>
<feature type="signal peptide" evidence="1">
    <location>
        <begin position="1"/>
        <end position="20"/>
    </location>
</feature>
<dbReference type="Proteomes" id="UP000801492">
    <property type="component" value="Unassembled WGS sequence"/>
</dbReference>
<organism evidence="2 3">
    <name type="scientific">Ignelater luminosus</name>
    <name type="common">Cucubano</name>
    <name type="synonym">Pyrophorus luminosus</name>
    <dbReference type="NCBI Taxonomy" id="2038154"/>
    <lineage>
        <taxon>Eukaryota</taxon>
        <taxon>Metazoa</taxon>
        <taxon>Ecdysozoa</taxon>
        <taxon>Arthropoda</taxon>
        <taxon>Hexapoda</taxon>
        <taxon>Insecta</taxon>
        <taxon>Pterygota</taxon>
        <taxon>Neoptera</taxon>
        <taxon>Endopterygota</taxon>
        <taxon>Coleoptera</taxon>
        <taxon>Polyphaga</taxon>
        <taxon>Elateriformia</taxon>
        <taxon>Elateroidea</taxon>
        <taxon>Elateridae</taxon>
        <taxon>Agrypninae</taxon>
        <taxon>Pyrophorini</taxon>
        <taxon>Ignelater</taxon>
    </lineage>
</organism>
<keyword evidence="3" id="KW-1185">Reference proteome</keyword>
<proteinExistence type="predicted"/>
<comment type="caution">
    <text evidence="2">The sequence shown here is derived from an EMBL/GenBank/DDBJ whole genome shotgun (WGS) entry which is preliminary data.</text>
</comment>
<sequence length="174" mass="19275">MTLTLVVYVLTAFILRSSFACNGYELKVNHIRNCNPNSIIKLQNFNLALNDNCDLVASGCVATTKPFQTAKAHYVISKPPFPTLEDDVDLCETLKNNAGDASMNQVMDLFQLPKQCPVNKNKVCGTPDKKYNIGKYKNRLALATGNLTVRTDVTHNNGVSCFDMSLTLQRARRG</sequence>
<evidence type="ECO:0000313" key="3">
    <source>
        <dbReference type="Proteomes" id="UP000801492"/>
    </source>
</evidence>
<dbReference type="OrthoDB" id="8184313at2759"/>
<dbReference type="AlphaFoldDB" id="A0A8K0DCJ7"/>
<feature type="chain" id="PRO_5035450980" evidence="1">
    <location>
        <begin position="21"/>
        <end position="174"/>
    </location>
</feature>
<protein>
    <submittedName>
        <fullName evidence="2">Uncharacterized protein</fullName>
    </submittedName>
</protein>